<dbReference type="Gene3D" id="3.30.2010.10">
    <property type="entry name" value="Metalloproteases ('zincins'), catalytic domain"/>
    <property type="match status" value="1"/>
</dbReference>
<gene>
    <name evidence="2" type="ORF">GX576_10505</name>
</gene>
<dbReference type="InterPro" id="IPR053136">
    <property type="entry name" value="UTP_pyrophosphatase-like"/>
</dbReference>
<dbReference type="AlphaFoldDB" id="A0A7X7LX22"/>
<dbReference type="Proteomes" id="UP000536534">
    <property type="component" value="Unassembled WGS sequence"/>
</dbReference>
<comment type="caution">
    <text evidence="2">The sequence shown here is derived from an EMBL/GenBank/DDBJ whole genome shotgun (WGS) entry which is preliminary data.</text>
</comment>
<proteinExistence type="predicted"/>
<dbReference type="InterPro" id="IPR002725">
    <property type="entry name" value="YgjP-like_metallopeptidase"/>
</dbReference>
<dbReference type="Pfam" id="PF01863">
    <property type="entry name" value="YgjP-like"/>
    <property type="match status" value="1"/>
</dbReference>
<name>A0A7X7LX22_9RHOO</name>
<sequence>MQPLPYLAAYPPQLLSQVRGLIERGELGAWLARRHPEGHAVQSDRALYAYVTELRQRHLRNSAPLSKVMYDASLHPVHGALGTNAFVSRVQGSRLKRSNEVRIASLFRQAPEAFLRMIVVHELAHLKVKAHDKAFYQLCCHMEPDYHQLEFDARVWLSWRELQAGGAAARAPAR</sequence>
<dbReference type="CDD" id="cd07344">
    <property type="entry name" value="M48_yhfN_like"/>
    <property type="match status" value="1"/>
</dbReference>
<protein>
    <submittedName>
        <fullName evidence="2">M48 family metallopeptidase</fullName>
    </submittedName>
</protein>
<accession>A0A7X7LX22</accession>
<dbReference type="PANTHER" id="PTHR30399">
    <property type="entry name" value="UNCHARACTERIZED PROTEIN YGJP"/>
    <property type="match status" value="1"/>
</dbReference>
<dbReference type="EMBL" id="JAAYYV010000276">
    <property type="protein sequence ID" value="NLF54802.1"/>
    <property type="molecule type" value="Genomic_DNA"/>
</dbReference>
<organism evidence="2 3">
    <name type="scientific">Thauera phenolivorans</name>
    <dbReference type="NCBI Taxonomy" id="1792543"/>
    <lineage>
        <taxon>Bacteria</taxon>
        <taxon>Pseudomonadati</taxon>
        <taxon>Pseudomonadota</taxon>
        <taxon>Betaproteobacteria</taxon>
        <taxon>Rhodocyclales</taxon>
        <taxon>Zoogloeaceae</taxon>
        <taxon>Thauera</taxon>
    </lineage>
</organism>
<dbReference type="PANTHER" id="PTHR30399:SF1">
    <property type="entry name" value="UTP PYROPHOSPHATASE"/>
    <property type="match status" value="1"/>
</dbReference>
<evidence type="ECO:0000313" key="2">
    <source>
        <dbReference type="EMBL" id="NLF54802.1"/>
    </source>
</evidence>
<evidence type="ECO:0000259" key="1">
    <source>
        <dbReference type="Pfam" id="PF01863"/>
    </source>
</evidence>
<evidence type="ECO:0000313" key="3">
    <source>
        <dbReference type="Proteomes" id="UP000536534"/>
    </source>
</evidence>
<feature type="domain" description="YgjP-like metallopeptidase" evidence="1">
    <location>
        <begin position="92"/>
        <end position="149"/>
    </location>
</feature>
<reference evidence="2 3" key="1">
    <citation type="journal article" date="2020" name="Biotechnol. Biofuels">
        <title>New insights from the biogas microbiome by comprehensive genome-resolved metagenomics of nearly 1600 species originating from multiple anaerobic digesters.</title>
        <authorList>
            <person name="Campanaro S."/>
            <person name="Treu L."/>
            <person name="Rodriguez-R L.M."/>
            <person name="Kovalovszki A."/>
            <person name="Ziels R.M."/>
            <person name="Maus I."/>
            <person name="Zhu X."/>
            <person name="Kougias P.G."/>
            <person name="Basile A."/>
            <person name="Luo G."/>
            <person name="Schluter A."/>
            <person name="Konstantinidis K.T."/>
            <person name="Angelidaki I."/>
        </authorList>
    </citation>
    <scope>NUCLEOTIDE SEQUENCE [LARGE SCALE GENOMIC DNA]</scope>
    <source>
        <strain evidence="2">AS06rmzACSIP_256</strain>
    </source>
</reference>